<proteinExistence type="predicted"/>
<keyword evidence="2" id="KW-1185">Reference proteome</keyword>
<gene>
    <name evidence="1" type="ORF">RRG08_056755</name>
</gene>
<protein>
    <submittedName>
        <fullName evidence="1">Uncharacterized protein</fullName>
    </submittedName>
</protein>
<organism evidence="1 2">
    <name type="scientific">Elysia crispata</name>
    <name type="common">lettuce slug</name>
    <dbReference type="NCBI Taxonomy" id="231223"/>
    <lineage>
        <taxon>Eukaryota</taxon>
        <taxon>Metazoa</taxon>
        <taxon>Spiralia</taxon>
        <taxon>Lophotrochozoa</taxon>
        <taxon>Mollusca</taxon>
        <taxon>Gastropoda</taxon>
        <taxon>Heterobranchia</taxon>
        <taxon>Euthyneura</taxon>
        <taxon>Panpulmonata</taxon>
        <taxon>Sacoglossa</taxon>
        <taxon>Placobranchoidea</taxon>
        <taxon>Plakobranchidae</taxon>
        <taxon>Elysia</taxon>
    </lineage>
</organism>
<evidence type="ECO:0000313" key="2">
    <source>
        <dbReference type="Proteomes" id="UP001283361"/>
    </source>
</evidence>
<dbReference type="AlphaFoldDB" id="A0AAE1DLN5"/>
<dbReference type="EMBL" id="JAWDGP010003471">
    <property type="protein sequence ID" value="KAK3773983.1"/>
    <property type="molecule type" value="Genomic_DNA"/>
</dbReference>
<accession>A0AAE1DLN5</accession>
<reference evidence="1" key="1">
    <citation type="journal article" date="2023" name="G3 (Bethesda)">
        <title>A reference genome for the long-term kleptoplast-retaining sea slug Elysia crispata morphotype clarki.</title>
        <authorList>
            <person name="Eastman K.E."/>
            <person name="Pendleton A.L."/>
            <person name="Shaikh M.A."/>
            <person name="Suttiyut T."/>
            <person name="Ogas R."/>
            <person name="Tomko P."/>
            <person name="Gavelis G."/>
            <person name="Widhalm J.R."/>
            <person name="Wisecaver J.H."/>
        </authorList>
    </citation>
    <scope>NUCLEOTIDE SEQUENCE</scope>
    <source>
        <strain evidence="1">ECLA1</strain>
    </source>
</reference>
<evidence type="ECO:0000313" key="1">
    <source>
        <dbReference type="EMBL" id="KAK3773983.1"/>
    </source>
</evidence>
<comment type="caution">
    <text evidence="1">The sequence shown here is derived from an EMBL/GenBank/DDBJ whole genome shotgun (WGS) entry which is preliminary data.</text>
</comment>
<sequence>METNRYANAQGPPEKWLPVTVADLKAFMDYWRTSKRLFQTQFGKGHATKSFPHNLEISASCSQHSSPGRESRQTG</sequence>
<dbReference type="Proteomes" id="UP001283361">
    <property type="component" value="Unassembled WGS sequence"/>
</dbReference>
<name>A0AAE1DLN5_9GAST</name>